<organism evidence="3 4">
    <name type="scientific">Hymenobacter metallilatus</name>
    <dbReference type="NCBI Taxonomy" id="2493666"/>
    <lineage>
        <taxon>Bacteria</taxon>
        <taxon>Pseudomonadati</taxon>
        <taxon>Bacteroidota</taxon>
        <taxon>Cytophagia</taxon>
        <taxon>Cytophagales</taxon>
        <taxon>Hymenobacteraceae</taxon>
        <taxon>Hymenobacter</taxon>
    </lineage>
</organism>
<dbReference type="Proteomes" id="UP000280066">
    <property type="component" value="Unassembled WGS sequence"/>
</dbReference>
<sequence length="541" mass="59085">MNWITTSRWILGLALLAACHPPADDPPVPTPDPTPTPTVSSVAADRALLNQVQEATFRYFRDYAHPVSGMARERTGSGETVTSGGTGFGVQALVVGSSRGWLTRAEAVAQVTKICTFLASADRFHGAWSHWLNGSSGAAIPFSPKDDGGDLVETSYLLNGLLLARTYFNGSDPAETALRQQITRLWEGVEWDWYASRGDGQLYWHWSPRYGWAMNLPIRGWNEALITYVLALASPTHPIAPAVYRSTWAAGLNTAPATYEGYPLNLGPAYGGPLFFAHYSFLSLDPRQMQDQYANYWLQNVRHTLINRAWCLYSAPKSHGYYASSWGLTASDDPMGYRAHQPTDDNGTVAPTAALSSMPYTPYYSMLVLRNLYGTSLGPVTGQYGPYDAYNRSQSWIATSFLAIDQGPIVVMLENYRTGLLWQLGRSTPELQTGLRQAGIQAPTYETGFALSVPEVRTNLVDLLRHPDLDAYQLDVTLSTAGAATLTLLKADGTVAETIWQNEAKAAGVHAVRFGVAAVAGTYTLRLQAGPLTKELSVALR</sequence>
<evidence type="ECO:0000313" key="3">
    <source>
        <dbReference type="EMBL" id="RSK33208.1"/>
    </source>
</evidence>
<dbReference type="RefSeq" id="WP_125429708.1">
    <property type="nucleotide sequence ID" value="NZ_RWIS01000006.1"/>
</dbReference>
<evidence type="ECO:0000259" key="2">
    <source>
        <dbReference type="Pfam" id="PF10091"/>
    </source>
</evidence>
<feature type="signal peptide" evidence="1">
    <location>
        <begin position="1"/>
        <end position="23"/>
    </location>
</feature>
<evidence type="ECO:0000313" key="4">
    <source>
        <dbReference type="Proteomes" id="UP000280066"/>
    </source>
</evidence>
<dbReference type="OrthoDB" id="5937621at2"/>
<dbReference type="InterPro" id="IPR019282">
    <property type="entry name" value="Glycoamylase-like_cons_dom"/>
</dbReference>
<gene>
    <name evidence="3" type="ORF">EI290_10880</name>
</gene>
<keyword evidence="1" id="KW-0732">Signal</keyword>
<name>A0A3R9MXY0_9BACT</name>
<feature type="domain" description="Glycoamylase-like" evidence="2">
    <location>
        <begin position="217"/>
        <end position="427"/>
    </location>
</feature>
<protein>
    <submittedName>
        <fullName evidence="3">Beta-glucosidase</fullName>
    </submittedName>
</protein>
<proteinExistence type="predicted"/>
<comment type="caution">
    <text evidence="3">The sequence shown here is derived from an EMBL/GenBank/DDBJ whole genome shotgun (WGS) entry which is preliminary data.</text>
</comment>
<evidence type="ECO:0000256" key="1">
    <source>
        <dbReference type="SAM" id="SignalP"/>
    </source>
</evidence>
<dbReference type="EMBL" id="RWIS01000006">
    <property type="protein sequence ID" value="RSK33208.1"/>
    <property type="molecule type" value="Genomic_DNA"/>
</dbReference>
<accession>A0A3R9MXY0</accession>
<feature type="chain" id="PRO_5018527377" evidence="1">
    <location>
        <begin position="24"/>
        <end position="541"/>
    </location>
</feature>
<dbReference type="Pfam" id="PF10091">
    <property type="entry name" value="Glycoamylase"/>
    <property type="match status" value="1"/>
</dbReference>
<keyword evidence="4" id="KW-1185">Reference proteome</keyword>
<dbReference type="Gene3D" id="1.50.10.140">
    <property type="match status" value="1"/>
</dbReference>
<reference evidence="3 4" key="1">
    <citation type="submission" date="2018-12" db="EMBL/GenBank/DDBJ databases">
        <authorList>
            <person name="Feng G."/>
            <person name="Zhu H."/>
        </authorList>
    </citation>
    <scope>NUCLEOTIDE SEQUENCE [LARGE SCALE GENOMIC DNA]</scope>
    <source>
        <strain evidence="3 4">9PBR-2</strain>
    </source>
</reference>
<dbReference type="AlphaFoldDB" id="A0A3R9MXY0"/>